<organism evidence="2 3">
    <name type="scientific">Candidatus Agrococcus pullicola</name>
    <dbReference type="NCBI Taxonomy" id="2838429"/>
    <lineage>
        <taxon>Bacteria</taxon>
        <taxon>Bacillati</taxon>
        <taxon>Actinomycetota</taxon>
        <taxon>Actinomycetes</taxon>
        <taxon>Micrococcales</taxon>
        <taxon>Microbacteriaceae</taxon>
        <taxon>Agrococcus</taxon>
    </lineage>
</organism>
<protein>
    <submittedName>
        <fullName evidence="2">Uncharacterized protein</fullName>
    </submittedName>
</protein>
<keyword evidence="1" id="KW-0472">Membrane</keyword>
<feature type="transmembrane region" description="Helical" evidence="1">
    <location>
        <begin position="85"/>
        <end position="104"/>
    </location>
</feature>
<comment type="caution">
    <text evidence="2">The sequence shown here is derived from an EMBL/GenBank/DDBJ whole genome shotgun (WGS) entry which is preliminary data.</text>
</comment>
<accession>A0A9D2C9Y7</accession>
<dbReference type="EMBL" id="DXDC01000262">
    <property type="protein sequence ID" value="HIY66334.1"/>
    <property type="molecule type" value="Genomic_DNA"/>
</dbReference>
<reference evidence="2" key="2">
    <citation type="submission" date="2021-04" db="EMBL/GenBank/DDBJ databases">
        <authorList>
            <person name="Gilroy R."/>
        </authorList>
    </citation>
    <scope>NUCLEOTIDE SEQUENCE</scope>
    <source>
        <strain evidence="2">ChiGjej1B1-98</strain>
    </source>
</reference>
<proteinExistence type="predicted"/>
<evidence type="ECO:0000313" key="3">
    <source>
        <dbReference type="Proteomes" id="UP000824005"/>
    </source>
</evidence>
<sequence length="113" mass="12009">MSEETTQPRSGDVFIVTLLFAVFFAYSLFMAWGNFQSLPDLYDAIGAADSTPWAVLVIGMIVPPLLFAGAMALGRGRQLVARAGILLVALAVNAQIALLLEAIARRVAVSVLS</sequence>
<evidence type="ECO:0000256" key="1">
    <source>
        <dbReference type="SAM" id="Phobius"/>
    </source>
</evidence>
<feature type="transmembrane region" description="Helical" evidence="1">
    <location>
        <begin position="53"/>
        <end position="73"/>
    </location>
</feature>
<keyword evidence="1" id="KW-1133">Transmembrane helix</keyword>
<gene>
    <name evidence="2" type="ORF">H9830_08675</name>
</gene>
<dbReference type="Proteomes" id="UP000824005">
    <property type="component" value="Unassembled WGS sequence"/>
</dbReference>
<keyword evidence="1" id="KW-0812">Transmembrane</keyword>
<feature type="transmembrane region" description="Helical" evidence="1">
    <location>
        <begin position="12"/>
        <end position="33"/>
    </location>
</feature>
<dbReference type="AlphaFoldDB" id="A0A9D2C9Y7"/>
<reference evidence="2" key="1">
    <citation type="journal article" date="2021" name="PeerJ">
        <title>Extensive microbial diversity within the chicken gut microbiome revealed by metagenomics and culture.</title>
        <authorList>
            <person name="Gilroy R."/>
            <person name="Ravi A."/>
            <person name="Getino M."/>
            <person name="Pursley I."/>
            <person name="Horton D.L."/>
            <person name="Alikhan N.F."/>
            <person name="Baker D."/>
            <person name="Gharbi K."/>
            <person name="Hall N."/>
            <person name="Watson M."/>
            <person name="Adriaenssens E.M."/>
            <person name="Foster-Nyarko E."/>
            <person name="Jarju S."/>
            <person name="Secka A."/>
            <person name="Antonio M."/>
            <person name="Oren A."/>
            <person name="Chaudhuri R.R."/>
            <person name="La Ragione R."/>
            <person name="Hildebrand F."/>
            <person name="Pallen M.J."/>
        </authorList>
    </citation>
    <scope>NUCLEOTIDE SEQUENCE</scope>
    <source>
        <strain evidence="2">ChiGjej1B1-98</strain>
    </source>
</reference>
<name>A0A9D2C9Y7_9MICO</name>
<evidence type="ECO:0000313" key="2">
    <source>
        <dbReference type="EMBL" id="HIY66334.1"/>
    </source>
</evidence>